<organism evidence="1 2">
    <name type="scientific">Pyrobaculum islandicum (strain DSM 4184 / JCM 9189 / GEO3)</name>
    <dbReference type="NCBI Taxonomy" id="384616"/>
    <lineage>
        <taxon>Archaea</taxon>
        <taxon>Thermoproteota</taxon>
        <taxon>Thermoprotei</taxon>
        <taxon>Thermoproteales</taxon>
        <taxon>Thermoproteaceae</taxon>
        <taxon>Pyrobaculum</taxon>
    </lineage>
</organism>
<protein>
    <submittedName>
        <fullName evidence="1">Uncharacterized protein</fullName>
    </submittedName>
</protein>
<dbReference type="EMBL" id="CP000504">
    <property type="protein sequence ID" value="ABL88834.1"/>
    <property type="molecule type" value="Genomic_DNA"/>
</dbReference>
<evidence type="ECO:0000313" key="2">
    <source>
        <dbReference type="Proteomes" id="UP000002595"/>
    </source>
</evidence>
<dbReference type="eggNOG" id="arCOG05530">
    <property type="taxonomic scope" value="Archaea"/>
</dbReference>
<dbReference type="OrthoDB" id="26159at2157"/>
<dbReference type="KEGG" id="pis:Pisl_1682"/>
<dbReference type="AlphaFoldDB" id="A1RV52"/>
<evidence type="ECO:0000313" key="1">
    <source>
        <dbReference type="EMBL" id="ABL88834.1"/>
    </source>
</evidence>
<accession>A1RV52</accession>
<name>A1RV52_PYRIL</name>
<keyword evidence="2" id="KW-1185">Reference proteome</keyword>
<dbReference type="GeneID" id="4617403"/>
<sequence length="92" mass="11052">MTLFYDFLWEAVRRPRIIIEYANQIGINLPPPPEDFYMRLEYVAKAAKLILEIERDDSVFWRSRCIDAKRFYIEASQDLREMGIVLEDFNLC</sequence>
<dbReference type="HOGENOM" id="CLU_2340346_0_0_2"/>
<proteinExistence type="predicted"/>
<gene>
    <name evidence="1" type="ordered locus">Pisl_1682</name>
</gene>
<reference evidence="1" key="1">
    <citation type="submission" date="2006-12" db="EMBL/GenBank/DDBJ databases">
        <title>Complete sequence of Pyrobaculum islandicum DSM 4184.</title>
        <authorList>
            <person name="Copeland A."/>
            <person name="Lucas S."/>
            <person name="Lapidus A."/>
            <person name="Barry K."/>
            <person name="Detter J.C."/>
            <person name="Glavina del Rio T."/>
            <person name="Dalin E."/>
            <person name="Tice H."/>
            <person name="Pitluck S."/>
            <person name="Meincke L."/>
            <person name="Brettin T."/>
            <person name="Bruce D."/>
            <person name="Han C."/>
            <person name="Tapia R."/>
            <person name="Gilna P."/>
            <person name="Schmutz J."/>
            <person name="Larimer F."/>
            <person name="Land M."/>
            <person name="Hauser L."/>
            <person name="Kyrpides N."/>
            <person name="Mikhailova N."/>
            <person name="Cozen A.E."/>
            <person name="Fitz-Gibbon S.T."/>
            <person name="House C.H."/>
            <person name="Saltikov C."/>
            <person name="Lowe T."/>
            <person name="Richardson P."/>
        </authorList>
    </citation>
    <scope>NUCLEOTIDE SEQUENCE [LARGE SCALE GENOMIC DNA]</scope>
    <source>
        <strain evidence="1">DSM 4184</strain>
    </source>
</reference>
<dbReference type="RefSeq" id="WP_011763409.1">
    <property type="nucleotide sequence ID" value="NC_008701.1"/>
</dbReference>
<dbReference type="Proteomes" id="UP000002595">
    <property type="component" value="Chromosome"/>
</dbReference>